<dbReference type="AlphaFoldDB" id="A0A9D4FQ30"/>
<gene>
    <name evidence="6" type="ORF">DPMN_154078</name>
</gene>
<dbReference type="Gene3D" id="3.40.50.1470">
    <property type="entry name" value="Peptidyl-tRNA hydrolase"/>
    <property type="match status" value="1"/>
</dbReference>
<dbReference type="EMBL" id="JAIWYP010000007">
    <property type="protein sequence ID" value="KAH3800445.1"/>
    <property type="molecule type" value="Genomic_DNA"/>
</dbReference>
<dbReference type="PROSITE" id="PS01196">
    <property type="entry name" value="PEPT_TRNA_HYDROL_2"/>
    <property type="match status" value="1"/>
</dbReference>
<dbReference type="NCBIfam" id="TIGR00447">
    <property type="entry name" value="pth"/>
    <property type="match status" value="1"/>
</dbReference>
<evidence type="ECO:0000256" key="5">
    <source>
        <dbReference type="ARBA" id="ARBA00038063"/>
    </source>
</evidence>
<keyword evidence="4" id="KW-0694">RNA-binding</keyword>
<evidence type="ECO:0000256" key="2">
    <source>
        <dbReference type="ARBA" id="ARBA00022555"/>
    </source>
</evidence>
<keyword evidence="7" id="KW-1185">Reference proteome</keyword>
<reference evidence="6" key="1">
    <citation type="journal article" date="2019" name="bioRxiv">
        <title>The Genome of the Zebra Mussel, Dreissena polymorpha: A Resource for Invasive Species Research.</title>
        <authorList>
            <person name="McCartney M.A."/>
            <person name="Auch B."/>
            <person name="Kono T."/>
            <person name="Mallez S."/>
            <person name="Zhang Y."/>
            <person name="Obille A."/>
            <person name="Becker A."/>
            <person name="Abrahante J.E."/>
            <person name="Garbe J."/>
            <person name="Badalamenti J.P."/>
            <person name="Herman A."/>
            <person name="Mangelson H."/>
            <person name="Liachko I."/>
            <person name="Sullivan S."/>
            <person name="Sone E.D."/>
            <person name="Koren S."/>
            <person name="Silverstein K.A.T."/>
            <person name="Beckman K.B."/>
            <person name="Gohl D.M."/>
        </authorList>
    </citation>
    <scope>NUCLEOTIDE SEQUENCE</scope>
    <source>
        <strain evidence="6">Duluth1</strain>
        <tissue evidence="6">Whole animal</tissue>
    </source>
</reference>
<protein>
    <recommendedName>
        <fullName evidence="1">peptidyl-tRNA hydrolase</fullName>
        <ecNumber evidence="1">3.1.1.29</ecNumber>
    </recommendedName>
</protein>
<dbReference type="GO" id="GO:0004045">
    <property type="term" value="F:peptidyl-tRNA hydrolase activity"/>
    <property type="evidence" value="ECO:0007669"/>
    <property type="project" value="UniProtKB-EC"/>
</dbReference>
<organism evidence="6 7">
    <name type="scientific">Dreissena polymorpha</name>
    <name type="common">Zebra mussel</name>
    <name type="synonym">Mytilus polymorpha</name>
    <dbReference type="NCBI Taxonomy" id="45954"/>
    <lineage>
        <taxon>Eukaryota</taxon>
        <taxon>Metazoa</taxon>
        <taxon>Spiralia</taxon>
        <taxon>Lophotrochozoa</taxon>
        <taxon>Mollusca</taxon>
        <taxon>Bivalvia</taxon>
        <taxon>Autobranchia</taxon>
        <taxon>Heteroconchia</taxon>
        <taxon>Euheterodonta</taxon>
        <taxon>Imparidentia</taxon>
        <taxon>Neoheterodontei</taxon>
        <taxon>Myida</taxon>
        <taxon>Dreissenoidea</taxon>
        <taxon>Dreissenidae</taxon>
        <taxon>Dreissena</taxon>
    </lineage>
</organism>
<comment type="caution">
    <text evidence="6">The sequence shown here is derived from an EMBL/GenBank/DDBJ whole genome shotgun (WGS) entry which is preliminary data.</text>
</comment>
<comment type="similarity">
    <text evidence="5">Belongs to the PTH family.</text>
</comment>
<dbReference type="EC" id="3.1.1.29" evidence="1"/>
<sequence length="205" mass="22598">MAGECPGENNDQKTQRQTIMIVGLGNHDLPTTRHSVGMMFVDKLAKMLGCTLTKNRDCLGFIGVKELTTLKVVLLKPKLAMNINGTSVKKTANVFQVQPKNIYLVHDDLDKDVGKIGLKEKGSASGHNGVKSVINNFKTDEIPRLRIGIGRPHCVDLVPTYVLKKFMPLELADIDLALQLGVDKLDDHLMSRFGHSGIRVLRTNS</sequence>
<reference evidence="6" key="2">
    <citation type="submission" date="2020-11" db="EMBL/GenBank/DDBJ databases">
        <authorList>
            <person name="McCartney M.A."/>
            <person name="Auch B."/>
            <person name="Kono T."/>
            <person name="Mallez S."/>
            <person name="Becker A."/>
            <person name="Gohl D.M."/>
            <person name="Silverstein K.A.T."/>
            <person name="Koren S."/>
            <person name="Bechman K.B."/>
            <person name="Herman A."/>
            <person name="Abrahante J.E."/>
            <person name="Garbe J."/>
        </authorList>
    </citation>
    <scope>NUCLEOTIDE SEQUENCE</scope>
    <source>
        <strain evidence="6">Duluth1</strain>
        <tissue evidence="6">Whole animal</tissue>
    </source>
</reference>
<name>A0A9D4FQ30_DREPO</name>
<evidence type="ECO:0000256" key="3">
    <source>
        <dbReference type="ARBA" id="ARBA00022801"/>
    </source>
</evidence>
<keyword evidence="2" id="KW-0820">tRNA-binding</keyword>
<dbReference type="InterPro" id="IPR018171">
    <property type="entry name" value="Pept_tRNA_hydro_CS"/>
</dbReference>
<accession>A0A9D4FQ30</accession>
<dbReference type="PANTHER" id="PTHR17224">
    <property type="entry name" value="PEPTIDYL-TRNA HYDROLASE"/>
    <property type="match status" value="1"/>
</dbReference>
<dbReference type="Pfam" id="PF01195">
    <property type="entry name" value="Pept_tRNA_hydro"/>
    <property type="match status" value="1"/>
</dbReference>
<dbReference type="SUPFAM" id="SSF53178">
    <property type="entry name" value="Peptidyl-tRNA hydrolase-like"/>
    <property type="match status" value="1"/>
</dbReference>
<dbReference type="InterPro" id="IPR036416">
    <property type="entry name" value="Pept_tRNA_hydro_sf"/>
</dbReference>
<keyword evidence="3" id="KW-0378">Hydrolase</keyword>
<dbReference type="GO" id="GO:0000049">
    <property type="term" value="F:tRNA binding"/>
    <property type="evidence" value="ECO:0007669"/>
    <property type="project" value="UniProtKB-KW"/>
</dbReference>
<evidence type="ECO:0000256" key="4">
    <source>
        <dbReference type="ARBA" id="ARBA00022884"/>
    </source>
</evidence>
<dbReference type="Proteomes" id="UP000828390">
    <property type="component" value="Unassembled WGS sequence"/>
</dbReference>
<evidence type="ECO:0000313" key="7">
    <source>
        <dbReference type="Proteomes" id="UP000828390"/>
    </source>
</evidence>
<dbReference type="PANTHER" id="PTHR17224:SF1">
    <property type="entry name" value="PEPTIDYL-TRNA HYDROLASE"/>
    <property type="match status" value="1"/>
</dbReference>
<proteinExistence type="inferred from homology"/>
<evidence type="ECO:0000256" key="1">
    <source>
        <dbReference type="ARBA" id="ARBA00013260"/>
    </source>
</evidence>
<evidence type="ECO:0000313" key="6">
    <source>
        <dbReference type="EMBL" id="KAH3800445.1"/>
    </source>
</evidence>
<dbReference type="InterPro" id="IPR001328">
    <property type="entry name" value="Pept_tRNA_hydro"/>
</dbReference>
<dbReference type="CDD" id="cd00462">
    <property type="entry name" value="PTH"/>
    <property type="match status" value="1"/>
</dbReference>